<dbReference type="STRING" id="43265.A0A545UWY2"/>
<dbReference type="AlphaFoldDB" id="A0A545UWY2"/>
<proteinExistence type="predicted"/>
<dbReference type="Proteomes" id="UP000315783">
    <property type="component" value="Unassembled WGS sequence"/>
</dbReference>
<dbReference type="SUPFAM" id="SSF75011">
    <property type="entry name" value="3-carboxy-cis,cis-mucoante lactonizing enzyme"/>
    <property type="match status" value="1"/>
</dbReference>
<protein>
    <submittedName>
        <fullName evidence="1">Uncharacterized protein</fullName>
    </submittedName>
</protein>
<organism evidence="1 2">
    <name type="scientific">Cordyceps javanica</name>
    <dbReference type="NCBI Taxonomy" id="43265"/>
    <lineage>
        <taxon>Eukaryota</taxon>
        <taxon>Fungi</taxon>
        <taxon>Dikarya</taxon>
        <taxon>Ascomycota</taxon>
        <taxon>Pezizomycotina</taxon>
        <taxon>Sordariomycetes</taxon>
        <taxon>Hypocreomycetidae</taxon>
        <taxon>Hypocreales</taxon>
        <taxon>Cordycipitaceae</taxon>
        <taxon>Cordyceps</taxon>
    </lineage>
</organism>
<reference evidence="1 2" key="1">
    <citation type="journal article" date="2019" name="Appl. Microbiol. Biotechnol.">
        <title>Genome sequence of Isaria javanica and comparative genome analysis insights into family S53 peptidase evolution in fungal entomopathogens.</title>
        <authorList>
            <person name="Lin R."/>
            <person name="Zhang X."/>
            <person name="Xin B."/>
            <person name="Zou M."/>
            <person name="Gao Y."/>
            <person name="Qin F."/>
            <person name="Hu Q."/>
            <person name="Xie B."/>
            <person name="Cheng X."/>
        </authorList>
    </citation>
    <scope>NUCLEOTIDE SEQUENCE [LARGE SCALE GENOMIC DNA]</scope>
    <source>
        <strain evidence="1 2">IJ1G</strain>
    </source>
</reference>
<sequence length="409" mass="43083">MTRSTQTRILSLRSVATTICSALTCIVTAAPRRPSPPGRGPFRALESVPTGMALSQVITGLYANDTADAQIVIHDVDGNPSWTWSAADAAAQQGMPADLLACIQSPTAVPEAKWANGGQSVLTIYNAAALMISRVPGGGGQDKQVTFGVCLDQDDMSNTHSLELVPDGKVAIATTTANMDATILVFNVSAGLQAGAAPVQSLNLLPAVHGLVWDEQGGLLWGLGSSADPSGAAASVSALNGYRYTRGAFQTQPTYAYNVTGGAVALDTEWNGTEYAGWWDGGHDMTGVPGRRQLLLSTDTDLHVFDIASQTFESGASVAAKYLPGFTPVDSRVGANGQSLPRSDIKSLSIDGNNNVLYVQAAWQDVTSNQINLLENGQLQPGLTYPQSLYRSRWFADTPTWPKARLPSS</sequence>
<evidence type="ECO:0000313" key="1">
    <source>
        <dbReference type="EMBL" id="TQV93975.1"/>
    </source>
</evidence>
<dbReference type="OrthoDB" id="4449395at2759"/>
<evidence type="ECO:0000313" key="2">
    <source>
        <dbReference type="Proteomes" id="UP000315783"/>
    </source>
</evidence>
<accession>A0A545UWY2</accession>
<dbReference type="EMBL" id="SPUK01000011">
    <property type="protein sequence ID" value="TQV93975.1"/>
    <property type="molecule type" value="Genomic_DNA"/>
</dbReference>
<comment type="caution">
    <text evidence="1">The sequence shown here is derived from an EMBL/GenBank/DDBJ whole genome shotgun (WGS) entry which is preliminary data.</text>
</comment>
<gene>
    <name evidence="1" type="ORF">IF1G_07707</name>
</gene>
<name>A0A545UWY2_9HYPO</name>
<keyword evidence="2" id="KW-1185">Reference proteome</keyword>